<keyword evidence="3" id="KW-1185">Reference proteome</keyword>
<reference evidence="2 3" key="1">
    <citation type="submission" date="2021-03" db="EMBL/GenBank/DDBJ databases">
        <title>Assistant Professor.</title>
        <authorList>
            <person name="Huq M.A."/>
        </authorList>
    </citation>
    <scope>NUCLEOTIDE SEQUENCE [LARGE SCALE GENOMIC DNA]</scope>
    <source>
        <strain evidence="2 3">MAH-29</strain>
    </source>
</reference>
<evidence type="ECO:0000313" key="2">
    <source>
        <dbReference type="EMBL" id="MBO9205058.1"/>
    </source>
</evidence>
<comment type="caution">
    <text evidence="2">The sequence shown here is derived from an EMBL/GenBank/DDBJ whole genome shotgun (WGS) entry which is preliminary data.</text>
</comment>
<feature type="signal peptide" evidence="1">
    <location>
        <begin position="1"/>
        <end position="26"/>
    </location>
</feature>
<evidence type="ECO:0008006" key="4">
    <source>
        <dbReference type="Google" id="ProtNLM"/>
    </source>
</evidence>
<evidence type="ECO:0000313" key="3">
    <source>
        <dbReference type="Proteomes" id="UP000677244"/>
    </source>
</evidence>
<sequence>MLTCIRNMRPVVTICLFIVLVSNAVAQIPRTTEGQFQYYGEILAENTNHTIERAKSFFNQPFLVHWDTVASIERPPNILMTGKGYISVKAKLHDIGAPSFVPISLHMSIEIVNGRYRYTINHFEVIDKERNSQYRLEDKPESVKPLVYDQLLQNTHKRVSFMIGWLKRYMKGEE</sequence>
<organism evidence="2 3">
    <name type="scientific">Niastella soli</name>
    <dbReference type="NCBI Taxonomy" id="2821487"/>
    <lineage>
        <taxon>Bacteria</taxon>
        <taxon>Pseudomonadati</taxon>
        <taxon>Bacteroidota</taxon>
        <taxon>Chitinophagia</taxon>
        <taxon>Chitinophagales</taxon>
        <taxon>Chitinophagaceae</taxon>
        <taxon>Niastella</taxon>
    </lineage>
</organism>
<gene>
    <name evidence="2" type="ORF">J7I42_32525</name>
</gene>
<protein>
    <recommendedName>
        <fullName evidence="4">DUF4468 domain-containing protein</fullName>
    </recommendedName>
</protein>
<keyword evidence="1" id="KW-0732">Signal</keyword>
<accession>A0ABS3Z4F5</accession>
<dbReference type="Proteomes" id="UP000677244">
    <property type="component" value="Unassembled WGS sequence"/>
</dbReference>
<dbReference type="EMBL" id="JAGHKO010000017">
    <property type="protein sequence ID" value="MBO9205058.1"/>
    <property type="molecule type" value="Genomic_DNA"/>
</dbReference>
<proteinExistence type="predicted"/>
<evidence type="ECO:0000256" key="1">
    <source>
        <dbReference type="SAM" id="SignalP"/>
    </source>
</evidence>
<dbReference type="RefSeq" id="WP_209144252.1">
    <property type="nucleotide sequence ID" value="NZ_JAGHKO010000017.1"/>
</dbReference>
<name>A0ABS3Z4F5_9BACT</name>
<feature type="chain" id="PRO_5046858063" description="DUF4468 domain-containing protein" evidence="1">
    <location>
        <begin position="27"/>
        <end position="174"/>
    </location>
</feature>